<dbReference type="EMBL" id="CP115612">
    <property type="protein sequence ID" value="WBW73354.1"/>
    <property type="molecule type" value="Genomic_DNA"/>
</dbReference>
<dbReference type="Pfam" id="PF03311">
    <property type="entry name" value="Cornichon"/>
    <property type="match status" value="1"/>
</dbReference>
<evidence type="ECO:0000313" key="8">
    <source>
        <dbReference type="Proteomes" id="UP001212411"/>
    </source>
</evidence>
<dbReference type="InterPro" id="IPR033466">
    <property type="entry name" value="Cornichon_conserved"/>
</dbReference>
<keyword evidence="5 6" id="KW-0472">Membrane</keyword>
<comment type="similarity">
    <text evidence="2">Belongs to the cornichon family.</text>
</comment>
<reference evidence="7 8" key="1">
    <citation type="journal article" date="2023" name="G3 (Bethesda)">
        <title>A high-quality reference genome for the fission yeast Schizosaccharomyces osmophilus.</title>
        <authorList>
            <person name="Jia G.S."/>
            <person name="Zhang W.C."/>
            <person name="Liang Y."/>
            <person name="Liu X.H."/>
            <person name="Rhind N."/>
            <person name="Pidoux A."/>
            <person name="Brysch-Herzberg M."/>
            <person name="Du L.L."/>
        </authorList>
    </citation>
    <scope>NUCLEOTIDE SEQUENCE [LARGE SCALE GENOMIC DNA]</scope>
    <source>
        <strain evidence="7 8">CBS 15793</strain>
    </source>
</reference>
<name>A0AAF0AWY5_9SCHI</name>
<dbReference type="InterPro" id="IPR003377">
    <property type="entry name" value="Cornichon"/>
</dbReference>
<sequence>MISFGSFSYIASLMLNGANMLMQIYFIIMFSDLEMDYINPIDLCNKLNQYIIPEILTHTGMTLLLLLAGKWVLVLFNLPLIVFHVNQIIHKTHVLDATEIFRQLGRHKRVTFIKALFALVMFFTLLYCMVTSLVQEQ</sequence>
<dbReference type="AlphaFoldDB" id="A0AAF0AWY5"/>
<keyword evidence="8" id="KW-1185">Reference proteome</keyword>
<dbReference type="KEGG" id="som:SOMG_03787"/>
<organism evidence="7 8">
    <name type="scientific">Schizosaccharomyces osmophilus</name>
    <dbReference type="NCBI Taxonomy" id="2545709"/>
    <lineage>
        <taxon>Eukaryota</taxon>
        <taxon>Fungi</taxon>
        <taxon>Dikarya</taxon>
        <taxon>Ascomycota</taxon>
        <taxon>Taphrinomycotina</taxon>
        <taxon>Schizosaccharomycetes</taxon>
        <taxon>Schizosaccharomycetales</taxon>
        <taxon>Schizosaccharomycetaceae</taxon>
        <taxon>Schizosaccharomyces</taxon>
    </lineage>
</organism>
<accession>A0AAF0AWY5</accession>
<evidence type="ECO:0000256" key="3">
    <source>
        <dbReference type="ARBA" id="ARBA00022692"/>
    </source>
</evidence>
<dbReference type="GO" id="GO:0016192">
    <property type="term" value="P:vesicle-mediated transport"/>
    <property type="evidence" value="ECO:0007669"/>
    <property type="project" value="InterPro"/>
</dbReference>
<dbReference type="PROSITE" id="PS01340">
    <property type="entry name" value="CORNICHON"/>
    <property type="match status" value="1"/>
</dbReference>
<feature type="transmembrane region" description="Helical" evidence="6">
    <location>
        <begin position="7"/>
        <end position="28"/>
    </location>
</feature>
<evidence type="ECO:0000256" key="2">
    <source>
        <dbReference type="ARBA" id="ARBA00010095"/>
    </source>
</evidence>
<dbReference type="GO" id="GO:0016020">
    <property type="term" value="C:membrane"/>
    <property type="evidence" value="ECO:0007669"/>
    <property type="project" value="UniProtKB-SubCell"/>
</dbReference>
<feature type="transmembrane region" description="Helical" evidence="6">
    <location>
        <begin position="112"/>
        <end position="134"/>
    </location>
</feature>
<dbReference type="SMART" id="SM01398">
    <property type="entry name" value="Cornichon"/>
    <property type="match status" value="1"/>
</dbReference>
<dbReference type="PANTHER" id="PTHR12290">
    <property type="entry name" value="CORNICHON-RELATED"/>
    <property type="match status" value="1"/>
</dbReference>
<dbReference type="RefSeq" id="XP_056037597.1">
    <property type="nucleotide sequence ID" value="XM_056182574.1"/>
</dbReference>
<evidence type="ECO:0000256" key="1">
    <source>
        <dbReference type="ARBA" id="ARBA00004141"/>
    </source>
</evidence>
<feature type="transmembrane region" description="Helical" evidence="6">
    <location>
        <begin position="63"/>
        <end position="83"/>
    </location>
</feature>
<keyword evidence="3 6" id="KW-0812">Transmembrane</keyword>
<protein>
    <submittedName>
        <fullName evidence="7">Cornichon family protein Erv14</fullName>
    </submittedName>
</protein>
<evidence type="ECO:0000256" key="5">
    <source>
        <dbReference type="ARBA" id="ARBA00023136"/>
    </source>
</evidence>
<gene>
    <name evidence="7" type="primary">erv14</name>
    <name evidence="7" type="ORF">SOMG_03787</name>
</gene>
<evidence type="ECO:0000313" key="7">
    <source>
        <dbReference type="EMBL" id="WBW73354.1"/>
    </source>
</evidence>
<proteinExistence type="inferred from homology"/>
<comment type="subcellular location">
    <subcellularLocation>
        <location evidence="1">Membrane</location>
        <topology evidence="1">Multi-pass membrane protein</topology>
    </subcellularLocation>
</comment>
<evidence type="ECO:0000256" key="4">
    <source>
        <dbReference type="ARBA" id="ARBA00022989"/>
    </source>
</evidence>
<keyword evidence="4 6" id="KW-1133">Transmembrane helix</keyword>
<dbReference type="Proteomes" id="UP001212411">
    <property type="component" value="Chromosome 2"/>
</dbReference>
<dbReference type="GeneID" id="80877263"/>
<evidence type="ECO:0000256" key="6">
    <source>
        <dbReference type="SAM" id="Phobius"/>
    </source>
</evidence>